<protein>
    <submittedName>
        <fullName evidence="1">GNAT family N-acetyltransferase</fullName>
    </submittedName>
</protein>
<evidence type="ECO:0000313" key="1">
    <source>
        <dbReference type="EMBL" id="MDX8045867.1"/>
    </source>
</evidence>
<name>A0ACC6M527_9BACI</name>
<keyword evidence="2" id="KW-1185">Reference proteome</keyword>
<evidence type="ECO:0000313" key="2">
    <source>
        <dbReference type="Proteomes" id="UP001277972"/>
    </source>
</evidence>
<reference evidence="1" key="1">
    <citation type="submission" date="2023-11" db="EMBL/GenBank/DDBJ databases">
        <title>Gracilibacillus pellucida a moderately halophilic bacterium isolated from saline soil in Xinjiang province.</title>
        <authorList>
            <person name="Zhang Z."/>
            <person name="Tan F."/>
            <person name="Wang Y."/>
            <person name="Xia M."/>
        </authorList>
    </citation>
    <scope>NUCLEOTIDE SEQUENCE</scope>
    <source>
        <strain evidence="1">S3-1-1</strain>
    </source>
</reference>
<organism evidence="1 2">
    <name type="scientific">Gracilibacillus pellucidus</name>
    <dbReference type="NCBI Taxonomy" id="3095368"/>
    <lineage>
        <taxon>Bacteria</taxon>
        <taxon>Bacillati</taxon>
        <taxon>Bacillota</taxon>
        <taxon>Bacilli</taxon>
        <taxon>Bacillales</taxon>
        <taxon>Bacillaceae</taxon>
        <taxon>Gracilibacillus</taxon>
    </lineage>
</organism>
<sequence>MELVTERLKIVACTMEVLSCFPNYKLGPHISSYLEQLEDDTTLLGWGVWLVMKQENNTIIGDIGFKGKPNEQQTIEVGYGIVPSEQGNGYATEAVAAIIEWACSSKKVRTITAQCQRENIPSNKVLMKLGFQHIKSENDMLKWALGVQQL</sequence>
<dbReference type="EMBL" id="JAWZSR010000003">
    <property type="protein sequence ID" value="MDX8045867.1"/>
    <property type="molecule type" value="Genomic_DNA"/>
</dbReference>
<proteinExistence type="predicted"/>
<dbReference type="Proteomes" id="UP001277972">
    <property type="component" value="Unassembled WGS sequence"/>
</dbReference>
<comment type="caution">
    <text evidence="1">The sequence shown here is derived from an EMBL/GenBank/DDBJ whole genome shotgun (WGS) entry which is preliminary data.</text>
</comment>
<accession>A0ACC6M527</accession>
<gene>
    <name evidence="1" type="ORF">SH601_07665</name>
</gene>